<reference evidence="1 2" key="1">
    <citation type="journal article" date="2022" name="DNA Res.">
        <title>Chromosomal-level genome assembly of the orchid tree Bauhinia variegata (Leguminosae; Cercidoideae) supports the allotetraploid origin hypothesis of Bauhinia.</title>
        <authorList>
            <person name="Zhong Y."/>
            <person name="Chen Y."/>
            <person name="Zheng D."/>
            <person name="Pang J."/>
            <person name="Liu Y."/>
            <person name="Luo S."/>
            <person name="Meng S."/>
            <person name="Qian L."/>
            <person name="Wei D."/>
            <person name="Dai S."/>
            <person name="Zhou R."/>
        </authorList>
    </citation>
    <scope>NUCLEOTIDE SEQUENCE [LARGE SCALE GENOMIC DNA]</scope>
    <source>
        <strain evidence="1">BV-YZ2020</strain>
    </source>
</reference>
<dbReference type="Proteomes" id="UP000828941">
    <property type="component" value="Chromosome 13"/>
</dbReference>
<evidence type="ECO:0000313" key="2">
    <source>
        <dbReference type="Proteomes" id="UP000828941"/>
    </source>
</evidence>
<dbReference type="EMBL" id="CM039438">
    <property type="protein sequence ID" value="KAI4299329.1"/>
    <property type="molecule type" value="Genomic_DNA"/>
</dbReference>
<evidence type="ECO:0000313" key="1">
    <source>
        <dbReference type="EMBL" id="KAI4299329.1"/>
    </source>
</evidence>
<comment type="caution">
    <text evidence="1">The sequence shown here is derived from an EMBL/GenBank/DDBJ whole genome shotgun (WGS) entry which is preliminary data.</text>
</comment>
<accession>A0ACB9KPQ5</accession>
<protein>
    <submittedName>
        <fullName evidence="1">Uncharacterized protein</fullName>
    </submittedName>
</protein>
<sequence length="1338" mass="146716">MADASKDYLQSANEGFDEFNAGYNDVLIDLDTILSVLDENSNPSENSPDDSSLKNVSPGESGTHDNSQLQSGNSVIDYENENQGPSSPTCFSLHAFPGSFRDVNCVVESEGISSTERAGFSGSQIPSHGGEPSFTEAHLNNMSNFGDRVYASLWNGDNESKFKPIGDDVESGYTSHSPMIGDFDLNFGHYGALDEDTTGGVSGQQENDSCTSFEMTFLDADGSSHIATSADSAICQGSNVLSDYGDYHSSMLYSMGTDDRPFVADSSLGYLTNGVGYQICSSEEKTMTNMKNEKVEFLADTARVNSNMHSTTSGGIPFQDSKYASPDSGHSSFFCGNVLLEEKGSVQLSPCAPYMQSLDQAICVKDEKDKLITGYQNYADAKFNTGQDLKQLPGIFPFTVCQSFDFLKHEDKDKVIMSNGSHQYQDINYETASKFPVIMGNSNLKALDESLPHSKVSIAGEKFGCVKSGGEVNLFHDGSADSYFSKVGTEVFNRDILEKSHVEDDPDVCIIEDISHPAPTSRSANLGNSIGASQCSTYGDSHDHMVANTRSKACDERYILQVALQDLSQPKSEVTPPDGLLAVPLLRHQRIALSWMVQKETSSLYCSGGILADDQGLGKTVSTIALLLKERPSISRPCQNDQKGELETFNLDADDDMLPENGGKNKIANTGSKMSSGCPMKNIDRARGRPSAGTLIVCPTSVLRQWAEELNTKVTSKANLSVLVYHGSNRSKDPYELAKYDVVLTTYSIITMEVPKQPVVVKDDEEKGNSEDHAVPSMVSSKKRKYPSSSGKSGKKGVDSALLEAAAGPLAKVAWFRVVLDEAQSIKNHRTQVARACWGLRAKRRWCLSGTPIQNAIDDLYSYFRFLRYDPYAVYQSFCSTIKIPISKNPSTGYKKLQAVLKTIMLRRTKGMFLDGEPIISLPPKSVELRKVEFSPEERDFYSKLEADSRAQFQEYADAGTVKQNYVNILLMLLRLRQACDHPLLVRPYNSSSLWKSSEVAKNLPREKQTSLLKSLEDNLALCRICNDPPEDAVVASCGHVFCNQCICEHLNADNNQCPAANCKARLNMSSVFSRATLSSCLSDQTSDNLPGCSDSEVVRFEPCFQSLPHNSSKIKVALEVLQSLCKPQGQASNNISMQSTSGEGGGCVRNSDDQKGKSFRDSPQSPNLSGDRNPNASISMVGGKAIVFSQWTRMLDLLEACLKNSSIQYRRLDGTMPVLARDKAVKDFNTLPEVSVMIMSLKAASLGLNMVAACHVLLLDLWWNPTTEDQAIDRAHRIGQTRPVTVLRLTVKDTVEDRILALQQKKRQMVSSAFGEDETGGRQSRLTVDDLKYLFMM</sequence>
<name>A0ACB9KPQ5_BAUVA</name>
<gene>
    <name evidence="1" type="ORF">L6164_032798</name>
</gene>
<keyword evidence="2" id="KW-1185">Reference proteome</keyword>
<organism evidence="1 2">
    <name type="scientific">Bauhinia variegata</name>
    <name type="common">Purple orchid tree</name>
    <name type="synonym">Phanera variegata</name>
    <dbReference type="NCBI Taxonomy" id="167791"/>
    <lineage>
        <taxon>Eukaryota</taxon>
        <taxon>Viridiplantae</taxon>
        <taxon>Streptophyta</taxon>
        <taxon>Embryophyta</taxon>
        <taxon>Tracheophyta</taxon>
        <taxon>Spermatophyta</taxon>
        <taxon>Magnoliopsida</taxon>
        <taxon>eudicotyledons</taxon>
        <taxon>Gunneridae</taxon>
        <taxon>Pentapetalae</taxon>
        <taxon>rosids</taxon>
        <taxon>fabids</taxon>
        <taxon>Fabales</taxon>
        <taxon>Fabaceae</taxon>
        <taxon>Cercidoideae</taxon>
        <taxon>Cercideae</taxon>
        <taxon>Bauhiniinae</taxon>
        <taxon>Bauhinia</taxon>
    </lineage>
</organism>
<proteinExistence type="predicted"/>